<comment type="caution">
    <text evidence="1">The sequence shown here is derived from an EMBL/GenBank/DDBJ whole genome shotgun (WGS) entry which is preliminary data.</text>
</comment>
<evidence type="ECO:0000313" key="2">
    <source>
        <dbReference type="Proteomes" id="UP001632037"/>
    </source>
</evidence>
<accession>A0ABD3G8E7</accession>
<reference evidence="1 2" key="1">
    <citation type="submission" date="2024-09" db="EMBL/GenBank/DDBJ databases">
        <title>Genome sequencing and assembly of Phytophthora oleae, isolate VK10A, causative agent of rot of olive drupes.</title>
        <authorList>
            <person name="Conti Taguali S."/>
            <person name="Riolo M."/>
            <person name="La Spada F."/>
            <person name="Cacciola S.O."/>
            <person name="Dionisio G."/>
        </authorList>
    </citation>
    <scope>NUCLEOTIDE SEQUENCE [LARGE SCALE GENOMIC DNA]</scope>
    <source>
        <strain evidence="1 2">VK10A</strain>
    </source>
</reference>
<dbReference type="Proteomes" id="UP001632037">
    <property type="component" value="Unassembled WGS sequence"/>
</dbReference>
<proteinExistence type="predicted"/>
<organism evidence="1 2">
    <name type="scientific">Phytophthora oleae</name>
    <dbReference type="NCBI Taxonomy" id="2107226"/>
    <lineage>
        <taxon>Eukaryota</taxon>
        <taxon>Sar</taxon>
        <taxon>Stramenopiles</taxon>
        <taxon>Oomycota</taxon>
        <taxon>Peronosporomycetes</taxon>
        <taxon>Peronosporales</taxon>
        <taxon>Peronosporaceae</taxon>
        <taxon>Phytophthora</taxon>
    </lineage>
</organism>
<evidence type="ECO:0000313" key="1">
    <source>
        <dbReference type="EMBL" id="KAL3674079.1"/>
    </source>
</evidence>
<name>A0ABD3G8E7_9STRA</name>
<dbReference type="EMBL" id="JBIMZQ010000001">
    <property type="protein sequence ID" value="KAL3674079.1"/>
    <property type="molecule type" value="Genomic_DNA"/>
</dbReference>
<keyword evidence="2" id="KW-1185">Reference proteome</keyword>
<sequence length="100" mass="11244">MIYYDADLLELHLARDAQVGTADPCEIQPYEALQLSNGDDKFRSAESGKLSPLHSVLDLDQDERDASTIKPRHGTRTKRLTLRQHVAIPIIFRCLADLNA</sequence>
<gene>
    <name evidence="1" type="ORF">V7S43_000029</name>
</gene>
<dbReference type="AlphaFoldDB" id="A0ABD3G8E7"/>
<protein>
    <submittedName>
        <fullName evidence="1">Uncharacterized protein</fullName>
    </submittedName>
</protein>